<organism evidence="16 17">
    <name type="scientific">Sphingobium cupriresistens LL01</name>
    <dbReference type="NCBI Taxonomy" id="1420583"/>
    <lineage>
        <taxon>Bacteria</taxon>
        <taxon>Pseudomonadati</taxon>
        <taxon>Pseudomonadota</taxon>
        <taxon>Alphaproteobacteria</taxon>
        <taxon>Sphingomonadales</taxon>
        <taxon>Sphingomonadaceae</taxon>
        <taxon>Sphingobium</taxon>
    </lineage>
</organism>
<keyword evidence="13" id="KW-0732">Signal</keyword>
<gene>
    <name evidence="16" type="ORF">V473_19995</name>
</gene>
<dbReference type="InterPro" id="IPR012910">
    <property type="entry name" value="Plug_dom"/>
</dbReference>
<feature type="signal peptide" evidence="13">
    <location>
        <begin position="1"/>
        <end position="20"/>
    </location>
</feature>
<keyword evidence="10 11" id="KW-0998">Cell outer membrane</keyword>
<protein>
    <recommendedName>
        <fullName evidence="18">TonB-denpendent receptor</fullName>
    </recommendedName>
</protein>
<evidence type="ECO:0000256" key="11">
    <source>
        <dbReference type="PROSITE-ProRule" id="PRU01360"/>
    </source>
</evidence>
<feature type="domain" description="TonB-dependent receptor-like beta-barrel" evidence="14">
    <location>
        <begin position="315"/>
        <end position="780"/>
    </location>
</feature>
<dbReference type="SUPFAM" id="SSF56935">
    <property type="entry name" value="Porins"/>
    <property type="match status" value="1"/>
</dbReference>
<dbReference type="Gene3D" id="2.40.170.20">
    <property type="entry name" value="TonB-dependent receptor, beta-barrel domain"/>
    <property type="match status" value="2"/>
</dbReference>
<accession>A0A0J7XN42</accession>
<evidence type="ECO:0000256" key="5">
    <source>
        <dbReference type="ARBA" id="ARBA00022692"/>
    </source>
</evidence>
<dbReference type="PATRIC" id="fig|1420583.3.peg.3805"/>
<dbReference type="PROSITE" id="PS52016">
    <property type="entry name" value="TONB_DEPENDENT_REC_3"/>
    <property type="match status" value="1"/>
</dbReference>
<keyword evidence="17" id="KW-1185">Reference proteome</keyword>
<evidence type="ECO:0000256" key="1">
    <source>
        <dbReference type="ARBA" id="ARBA00004571"/>
    </source>
</evidence>
<comment type="similarity">
    <text evidence="11 12">Belongs to the TonB-dependent receptor family.</text>
</comment>
<evidence type="ECO:0000256" key="10">
    <source>
        <dbReference type="ARBA" id="ARBA00023237"/>
    </source>
</evidence>
<keyword evidence="5 11" id="KW-0812">Transmembrane</keyword>
<dbReference type="Pfam" id="PF00593">
    <property type="entry name" value="TonB_dep_Rec_b-barrel"/>
    <property type="match status" value="1"/>
</dbReference>
<reference evidence="16 17" key="1">
    <citation type="journal article" date="2015" name="G3 (Bethesda)">
        <title>Insights into Ongoing Evolution of the Hexachlorocyclohexane Catabolic Pathway from Comparative Genomics of Ten Sphingomonadaceae Strains.</title>
        <authorList>
            <person name="Pearce S.L."/>
            <person name="Oakeshott J.G."/>
            <person name="Pandey G."/>
        </authorList>
    </citation>
    <scope>NUCLEOTIDE SEQUENCE [LARGE SCALE GENOMIC DNA]</scope>
    <source>
        <strain evidence="16 17">LL01</strain>
    </source>
</reference>
<evidence type="ECO:0000256" key="9">
    <source>
        <dbReference type="ARBA" id="ARBA00023136"/>
    </source>
</evidence>
<dbReference type="InterPro" id="IPR039426">
    <property type="entry name" value="TonB-dep_rcpt-like"/>
</dbReference>
<dbReference type="STRING" id="1420583.V473_19995"/>
<keyword evidence="2 11" id="KW-0813">Transport</keyword>
<evidence type="ECO:0000256" key="8">
    <source>
        <dbReference type="ARBA" id="ARBA00023077"/>
    </source>
</evidence>
<evidence type="ECO:0000256" key="2">
    <source>
        <dbReference type="ARBA" id="ARBA00022448"/>
    </source>
</evidence>
<dbReference type="GO" id="GO:0006826">
    <property type="term" value="P:iron ion transport"/>
    <property type="evidence" value="ECO:0007669"/>
    <property type="project" value="UniProtKB-KW"/>
</dbReference>
<dbReference type="InterPro" id="IPR000531">
    <property type="entry name" value="Beta-barrel_TonB"/>
</dbReference>
<dbReference type="GO" id="GO:0009279">
    <property type="term" value="C:cell outer membrane"/>
    <property type="evidence" value="ECO:0007669"/>
    <property type="project" value="UniProtKB-SubCell"/>
</dbReference>
<evidence type="ECO:0008006" key="18">
    <source>
        <dbReference type="Google" id="ProtNLM"/>
    </source>
</evidence>
<dbReference type="Proteomes" id="UP000052232">
    <property type="component" value="Unassembled WGS sequence"/>
</dbReference>
<keyword evidence="8 12" id="KW-0798">TonB box</keyword>
<evidence type="ECO:0000256" key="6">
    <source>
        <dbReference type="ARBA" id="ARBA00023004"/>
    </source>
</evidence>
<dbReference type="InterPro" id="IPR036942">
    <property type="entry name" value="Beta-barrel_TonB_sf"/>
</dbReference>
<feature type="domain" description="TonB-dependent receptor plug" evidence="15">
    <location>
        <begin position="45"/>
        <end position="154"/>
    </location>
</feature>
<dbReference type="AlphaFoldDB" id="A0A0J7XN42"/>
<evidence type="ECO:0000256" key="7">
    <source>
        <dbReference type="ARBA" id="ARBA00023065"/>
    </source>
</evidence>
<evidence type="ECO:0000256" key="3">
    <source>
        <dbReference type="ARBA" id="ARBA00022452"/>
    </source>
</evidence>
<dbReference type="Pfam" id="PF07715">
    <property type="entry name" value="Plug"/>
    <property type="match status" value="1"/>
</dbReference>
<keyword evidence="9 11" id="KW-0472">Membrane</keyword>
<evidence type="ECO:0000313" key="16">
    <source>
        <dbReference type="EMBL" id="KMS53386.1"/>
    </source>
</evidence>
<evidence type="ECO:0000259" key="15">
    <source>
        <dbReference type="Pfam" id="PF07715"/>
    </source>
</evidence>
<keyword evidence="3 11" id="KW-1134">Transmembrane beta strand</keyword>
<evidence type="ECO:0000256" key="13">
    <source>
        <dbReference type="SAM" id="SignalP"/>
    </source>
</evidence>
<sequence>MIGLLLGTAFSALAATPAFAQAPQSGAQVGLEDIVVTARKVAENLQDVPVAITAFTAESLLEQGATKVSDVARTTPSLTVRESPSNPTAISITLRGQVQTDILATLDPSVGTYVDDVYWSRAYGLNQDLLDLSSVQVLKGPQGTLFGRNTTGGAMLFETNNPNFDGISGSVAATYGRFNERVGTVIVNIPLIDDKLAIRGAVQRNLRDGWMKDRVTGDKYNDRDNWAARGKILYQATDNLSFLFSGEYFKQDVSAAGRQMLYLVPSGLTAPSAADNAALQSAGAAAAATLTAAGLPVPAGINPFSYGAIGSSGALQAGGNLRSYYTSLGASQTELSQGIAGNPNFPSASPRTYVKTQTYNGTINLDTFFGAIKFVGGWRRVSTTSRLDLDGSAAPIHTTTGDQTLTQYSGELQITGQAFDDAIDFAGGAFYFHESGFDTSSSVTLPSFNPNTLLFSGQLDNDSIGTYAQATYHFDDRLSFTGGLRYSVDDKGLTTRNQNRSRITGIAVCQIPTASIGNDCALRVRDEFDGVSYLASLDYKLSDDVLVYLKTSKGFRSGGQNLRANSVATAISFRPEVAYAHEAGIKSELFDRRLRVNLAGYYSNVEDIQRTTLIGLPNGTTQTVLTNAGKIRIWGLEGEFLMQLPAGFQIGGTGAYTNAKYKDYQELPSRTNLTGSRLTERVEGVPEWTWSLTGSYEHAFNFGRLNLRTDYSWNSAINLQPYTPFLGDPQGVTIDPNTGKTIAQNIIDATTSPKQGVLSARASLTLMDDKLELAVFGRNLTNNRKVVQALYVGGIGYVSGVHREPVTYGGTITYRFGN</sequence>
<keyword evidence="7" id="KW-0406">Ion transport</keyword>
<evidence type="ECO:0000313" key="17">
    <source>
        <dbReference type="Proteomes" id="UP000052232"/>
    </source>
</evidence>
<dbReference type="PANTHER" id="PTHR32552">
    <property type="entry name" value="FERRICHROME IRON RECEPTOR-RELATED"/>
    <property type="match status" value="1"/>
</dbReference>
<evidence type="ECO:0000259" key="14">
    <source>
        <dbReference type="Pfam" id="PF00593"/>
    </source>
</evidence>
<proteinExistence type="inferred from homology"/>
<evidence type="ECO:0000256" key="12">
    <source>
        <dbReference type="RuleBase" id="RU003357"/>
    </source>
</evidence>
<keyword evidence="4" id="KW-0410">Iron transport</keyword>
<comment type="caution">
    <text evidence="16">The sequence shown here is derived from an EMBL/GenBank/DDBJ whole genome shotgun (WGS) entry which is preliminary data.</text>
</comment>
<keyword evidence="6" id="KW-0408">Iron</keyword>
<name>A0A0J7XN42_9SPHN</name>
<feature type="chain" id="PRO_5005291759" description="TonB-denpendent receptor" evidence="13">
    <location>
        <begin position="21"/>
        <end position="818"/>
    </location>
</feature>
<evidence type="ECO:0000256" key="4">
    <source>
        <dbReference type="ARBA" id="ARBA00022496"/>
    </source>
</evidence>
<dbReference type="EMBL" id="JACT01000005">
    <property type="protein sequence ID" value="KMS53386.1"/>
    <property type="molecule type" value="Genomic_DNA"/>
</dbReference>
<comment type="subcellular location">
    <subcellularLocation>
        <location evidence="1 11">Cell outer membrane</location>
        <topology evidence="1 11">Multi-pass membrane protein</topology>
    </subcellularLocation>
</comment>
<dbReference type="PANTHER" id="PTHR32552:SF81">
    <property type="entry name" value="TONB-DEPENDENT OUTER MEMBRANE RECEPTOR"/>
    <property type="match status" value="1"/>
</dbReference>